<comment type="similarity">
    <text evidence="2 5">Belongs to the Nudix hydrolase family.</text>
</comment>
<proteinExistence type="inferred from homology"/>
<evidence type="ECO:0000256" key="4">
    <source>
        <dbReference type="ARBA" id="ARBA00022842"/>
    </source>
</evidence>
<dbReference type="Proteomes" id="UP001551675">
    <property type="component" value="Unassembled WGS sequence"/>
</dbReference>
<dbReference type="GO" id="GO:0016787">
    <property type="term" value="F:hydrolase activity"/>
    <property type="evidence" value="ECO:0007669"/>
    <property type="project" value="UniProtKB-KW"/>
</dbReference>
<dbReference type="EMBL" id="JBFALK010000012">
    <property type="protein sequence ID" value="MEV0971232.1"/>
    <property type="molecule type" value="Genomic_DNA"/>
</dbReference>
<dbReference type="InterPro" id="IPR015797">
    <property type="entry name" value="NUDIX_hydrolase-like_dom_sf"/>
</dbReference>
<dbReference type="PANTHER" id="PTHR43046:SF12">
    <property type="entry name" value="GDP-MANNOSE MANNOSYL HYDROLASE"/>
    <property type="match status" value="1"/>
</dbReference>
<dbReference type="PRINTS" id="PR00502">
    <property type="entry name" value="NUDIXFAMILY"/>
</dbReference>
<dbReference type="PANTHER" id="PTHR43046">
    <property type="entry name" value="GDP-MANNOSE MANNOSYL HYDROLASE"/>
    <property type="match status" value="1"/>
</dbReference>
<keyword evidence="4" id="KW-0460">Magnesium</keyword>
<evidence type="ECO:0000256" key="3">
    <source>
        <dbReference type="ARBA" id="ARBA00022801"/>
    </source>
</evidence>
<reference evidence="7 8" key="1">
    <citation type="submission" date="2024-06" db="EMBL/GenBank/DDBJ databases">
        <title>The Natural Products Discovery Center: Release of the First 8490 Sequenced Strains for Exploring Actinobacteria Biosynthetic Diversity.</title>
        <authorList>
            <person name="Kalkreuter E."/>
            <person name="Kautsar S.A."/>
            <person name="Yang D."/>
            <person name="Bader C.D."/>
            <person name="Teijaro C.N."/>
            <person name="Fluegel L."/>
            <person name="Davis C.M."/>
            <person name="Simpson J.R."/>
            <person name="Lauterbach L."/>
            <person name="Steele A.D."/>
            <person name="Gui C."/>
            <person name="Meng S."/>
            <person name="Li G."/>
            <person name="Viehrig K."/>
            <person name="Ye F."/>
            <person name="Su P."/>
            <person name="Kiefer A.F."/>
            <person name="Nichols A."/>
            <person name="Cepeda A.J."/>
            <person name="Yan W."/>
            <person name="Fan B."/>
            <person name="Jiang Y."/>
            <person name="Adhikari A."/>
            <person name="Zheng C.-J."/>
            <person name="Schuster L."/>
            <person name="Cowan T.M."/>
            <person name="Smanski M.J."/>
            <person name="Chevrette M.G."/>
            <person name="De Carvalho L.P.S."/>
            <person name="Shen B."/>
        </authorList>
    </citation>
    <scope>NUCLEOTIDE SEQUENCE [LARGE SCALE GENOMIC DNA]</scope>
    <source>
        <strain evidence="7 8">NPDC050100</strain>
    </source>
</reference>
<dbReference type="RefSeq" id="WP_358135319.1">
    <property type="nucleotide sequence ID" value="NZ_JBFALK010000012.1"/>
</dbReference>
<dbReference type="Gene3D" id="3.90.79.10">
    <property type="entry name" value="Nucleoside Triphosphate Pyrophosphohydrolase"/>
    <property type="match status" value="1"/>
</dbReference>
<protein>
    <submittedName>
        <fullName evidence="7">NUDIX hydrolase</fullName>
        <ecNumber evidence="7">3.6.-.-</ecNumber>
    </submittedName>
</protein>
<dbReference type="PROSITE" id="PS51462">
    <property type="entry name" value="NUDIX"/>
    <property type="match status" value="1"/>
</dbReference>
<organism evidence="7 8">
    <name type="scientific">Microtetraspora glauca</name>
    <dbReference type="NCBI Taxonomy" id="1996"/>
    <lineage>
        <taxon>Bacteria</taxon>
        <taxon>Bacillati</taxon>
        <taxon>Actinomycetota</taxon>
        <taxon>Actinomycetes</taxon>
        <taxon>Streptosporangiales</taxon>
        <taxon>Streptosporangiaceae</taxon>
        <taxon>Microtetraspora</taxon>
    </lineage>
</organism>
<keyword evidence="3 5" id="KW-0378">Hydrolase</keyword>
<dbReference type="InterPro" id="IPR020084">
    <property type="entry name" value="NUDIX_hydrolase_CS"/>
</dbReference>
<dbReference type="Pfam" id="PF00293">
    <property type="entry name" value="NUDIX"/>
    <property type="match status" value="1"/>
</dbReference>
<dbReference type="CDD" id="cd18876">
    <property type="entry name" value="NUDIX_Hydrolase"/>
    <property type="match status" value="1"/>
</dbReference>
<evidence type="ECO:0000256" key="5">
    <source>
        <dbReference type="RuleBase" id="RU003476"/>
    </source>
</evidence>
<dbReference type="EC" id="3.6.-.-" evidence="7"/>
<accession>A0ABV3GIX6</accession>
<dbReference type="PROSITE" id="PS00893">
    <property type="entry name" value="NUDIX_BOX"/>
    <property type="match status" value="1"/>
</dbReference>
<sequence>MDPEAPLYERDPVAWNAYLAEGNAKQARKRVGADVLIRDEQGRILLVDPKYKPDWDLPGGMAEANESPAAAARREIKEELGLDLEIGRLLVVDWVSPHGPWDDSLMFIFDGGILSGEESAKVSLAEDELAGFGFHNGHRAPHLLRPYVWRRTRAAVKALRANGPIYLEDAT</sequence>
<gene>
    <name evidence="7" type="ORF">AB0I59_21595</name>
</gene>
<evidence type="ECO:0000313" key="7">
    <source>
        <dbReference type="EMBL" id="MEV0971232.1"/>
    </source>
</evidence>
<evidence type="ECO:0000256" key="2">
    <source>
        <dbReference type="ARBA" id="ARBA00005582"/>
    </source>
</evidence>
<comment type="caution">
    <text evidence="7">The sequence shown here is derived from an EMBL/GenBank/DDBJ whole genome shotgun (WGS) entry which is preliminary data.</text>
</comment>
<dbReference type="InterPro" id="IPR000086">
    <property type="entry name" value="NUDIX_hydrolase_dom"/>
</dbReference>
<evidence type="ECO:0000256" key="1">
    <source>
        <dbReference type="ARBA" id="ARBA00001946"/>
    </source>
</evidence>
<comment type="cofactor">
    <cofactor evidence="1">
        <name>Mg(2+)</name>
        <dbReference type="ChEBI" id="CHEBI:18420"/>
    </cofactor>
</comment>
<keyword evidence="8" id="KW-1185">Reference proteome</keyword>
<dbReference type="SUPFAM" id="SSF55811">
    <property type="entry name" value="Nudix"/>
    <property type="match status" value="1"/>
</dbReference>
<name>A0ABV3GIX6_MICGL</name>
<evidence type="ECO:0000313" key="8">
    <source>
        <dbReference type="Proteomes" id="UP001551675"/>
    </source>
</evidence>
<feature type="domain" description="Nudix hydrolase" evidence="6">
    <location>
        <begin position="28"/>
        <end position="157"/>
    </location>
</feature>
<evidence type="ECO:0000259" key="6">
    <source>
        <dbReference type="PROSITE" id="PS51462"/>
    </source>
</evidence>
<dbReference type="InterPro" id="IPR020476">
    <property type="entry name" value="Nudix_hydrolase"/>
</dbReference>